<evidence type="ECO:0000259" key="1">
    <source>
        <dbReference type="PROSITE" id="PS00028"/>
    </source>
</evidence>
<comment type="caution">
    <text evidence="2">The sequence shown here is derived from an EMBL/GenBank/DDBJ whole genome shotgun (WGS) entry which is preliminary data.</text>
</comment>
<protein>
    <recommendedName>
        <fullName evidence="1">C2H2-type domain-containing protein</fullName>
    </recommendedName>
</protein>
<proteinExistence type="predicted"/>
<sequence>MATDTGDTGNTGDTGDTTCNCPLCDHQCSHRNHLRDHLHEHHRKSEIIDVFLDQHAP</sequence>
<dbReference type="OrthoDB" id="202917at183963"/>
<dbReference type="PROSITE" id="PS00028">
    <property type="entry name" value="ZINC_FINGER_C2H2_1"/>
    <property type="match status" value="1"/>
</dbReference>
<accession>J2ZVK3</accession>
<evidence type="ECO:0000313" key="2">
    <source>
        <dbReference type="EMBL" id="EJN57058.1"/>
    </source>
</evidence>
<reference evidence="2 3" key="1">
    <citation type="journal article" date="2012" name="J. Bacteriol.">
        <title>Draft Genome Sequence of the Extremely Halophilic Archaeon Halogranum salarium B-1T.</title>
        <authorList>
            <person name="Kim K.K."/>
            <person name="Lee K.C."/>
            <person name="Lee J.S."/>
        </authorList>
    </citation>
    <scope>NUCLEOTIDE SEQUENCE [LARGE SCALE GENOMIC DNA]</scope>
    <source>
        <strain evidence="2 3">B-1</strain>
    </source>
</reference>
<name>J2ZVK3_9EURY</name>
<dbReference type="AlphaFoldDB" id="J2ZVK3"/>
<dbReference type="PATRIC" id="fig|1210908.3.peg.4151"/>
<gene>
    <name evidence="2" type="ORF">HSB1_44440</name>
</gene>
<dbReference type="EMBL" id="ALJD01000016">
    <property type="protein sequence ID" value="EJN57058.1"/>
    <property type="molecule type" value="Genomic_DNA"/>
</dbReference>
<dbReference type="InterPro" id="IPR013087">
    <property type="entry name" value="Znf_C2H2_type"/>
</dbReference>
<evidence type="ECO:0000313" key="3">
    <source>
        <dbReference type="Proteomes" id="UP000007813"/>
    </source>
</evidence>
<feature type="domain" description="C2H2-type" evidence="1">
    <location>
        <begin position="19"/>
        <end position="42"/>
    </location>
</feature>
<dbReference type="Proteomes" id="UP000007813">
    <property type="component" value="Unassembled WGS sequence"/>
</dbReference>
<organism evidence="2 3">
    <name type="scientific">Halogranum salarium B-1</name>
    <dbReference type="NCBI Taxonomy" id="1210908"/>
    <lineage>
        <taxon>Archaea</taxon>
        <taxon>Methanobacteriati</taxon>
        <taxon>Methanobacteriota</taxon>
        <taxon>Stenosarchaea group</taxon>
        <taxon>Halobacteria</taxon>
        <taxon>Halobacteriales</taxon>
        <taxon>Haloferacaceae</taxon>
    </lineage>
</organism>
<dbReference type="RefSeq" id="WP_009377766.1">
    <property type="nucleotide sequence ID" value="NZ_ALJD01000016.1"/>
</dbReference>